<reference evidence="7 8" key="1">
    <citation type="journal article" date="2020" name="Cell">
        <title>Large-Scale Comparative Analyses of Tick Genomes Elucidate Their Genetic Diversity and Vector Capacities.</title>
        <authorList>
            <consortium name="Tick Genome and Microbiome Consortium (TIGMIC)"/>
            <person name="Jia N."/>
            <person name="Wang J."/>
            <person name="Shi W."/>
            <person name="Du L."/>
            <person name="Sun Y."/>
            <person name="Zhan W."/>
            <person name="Jiang J.F."/>
            <person name="Wang Q."/>
            <person name="Zhang B."/>
            <person name="Ji P."/>
            <person name="Bell-Sakyi L."/>
            <person name="Cui X.M."/>
            <person name="Yuan T.T."/>
            <person name="Jiang B.G."/>
            <person name="Yang W.F."/>
            <person name="Lam T.T."/>
            <person name="Chang Q.C."/>
            <person name="Ding S.J."/>
            <person name="Wang X.J."/>
            <person name="Zhu J.G."/>
            <person name="Ruan X.D."/>
            <person name="Zhao L."/>
            <person name="Wei J.T."/>
            <person name="Ye R.Z."/>
            <person name="Que T.C."/>
            <person name="Du C.H."/>
            <person name="Zhou Y.H."/>
            <person name="Cheng J.X."/>
            <person name="Dai P.F."/>
            <person name="Guo W.B."/>
            <person name="Han X.H."/>
            <person name="Huang E.J."/>
            <person name="Li L.F."/>
            <person name="Wei W."/>
            <person name="Gao Y.C."/>
            <person name="Liu J.Z."/>
            <person name="Shao H.Z."/>
            <person name="Wang X."/>
            <person name="Wang C.C."/>
            <person name="Yang T.C."/>
            <person name="Huo Q.B."/>
            <person name="Li W."/>
            <person name="Chen H.Y."/>
            <person name="Chen S.E."/>
            <person name="Zhou L.G."/>
            <person name="Ni X.B."/>
            <person name="Tian J.H."/>
            <person name="Sheng Y."/>
            <person name="Liu T."/>
            <person name="Pan Y.S."/>
            <person name="Xia L.Y."/>
            <person name="Li J."/>
            <person name="Zhao F."/>
            <person name="Cao W.C."/>
        </authorList>
    </citation>
    <scope>NUCLEOTIDE SEQUENCE [LARGE SCALE GENOMIC DNA]</scope>
    <source>
        <strain evidence="7">HaeL-2018</strain>
    </source>
</reference>
<feature type="domain" description="VPS9" evidence="6">
    <location>
        <begin position="270"/>
        <end position="404"/>
    </location>
</feature>
<dbReference type="EMBL" id="JABSTR010002906">
    <property type="protein sequence ID" value="KAH9384665.1"/>
    <property type="molecule type" value="Genomic_DNA"/>
</dbReference>
<dbReference type="GO" id="GO:0016192">
    <property type="term" value="P:vesicle-mediated transport"/>
    <property type="evidence" value="ECO:0007669"/>
    <property type="project" value="InterPro"/>
</dbReference>
<dbReference type="SUPFAM" id="SSF109993">
    <property type="entry name" value="VPS9 domain"/>
    <property type="match status" value="1"/>
</dbReference>
<gene>
    <name evidence="7" type="ORF">HPB48_026676</name>
</gene>
<feature type="compositionally biased region" description="Low complexity" evidence="4">
    <location>
        <begin position="110"/>
        <end position="129"/>
    </location>
</feature>
<dbReference type="SMART" id="SM00259">
    <property type="entry name" value="ZnF_A20"/>
    <property type="match status" value="1"/>
</dbReference>
<feature type="region of interest" description="Disordered" evidence="4">
    <location>
        <begin position="587"/>
        <end position="609"/>
    </location>
</feature>
<dbReference type="PROSITE" id="PS51036">
    <property type="entry name" value="ZF_A20"/>
    <property type="match status" value="1"/>
</dbReference>
<dbReference type="AlphaFoldDB" id="A0A9J6HCF6"/>
<dbReference type="GO" id="GO:0005085">
    <property type="term" value="F:guanyl-nucleotide exchange factor activity"/>
    <property type="evidence" value="ECO:0007669"/>
    <property type="project" value="InterPro"/>
</dbReference>
<dbReference type="PANTHER" id="PTHR23101">
    <property type="entry name" value="RAB GDP/GTP EXCHANGE FACTOR"/>
    <property type="match status" value="1"/>
</dbReference>
<keyword evidence="8" id="KW-1185">Reference proteome</keyword>
<dbReference type="Gene3D" id="1.20.5.4770">
    <property type="match status" value="1"/>
</dbReference>
<dbReference type="GO" id="GO:0005829">
    <property type="term" value="C:cytosol"/>
    <property type="evidence" value="ECO:0007669"/>
    <property type="project" value="TreeGrafter"/>
</dbReference>
<dbReference type="OrthoDB" id="300289at2759"/>
<feature type="compositionally biased region" description="Polar residues" evidence="4">
    <location>
        <begin position="169"/>
        <end position="187"/>
    </location>
</feature>
<dbReference type="PROSITE" id="PS51205">
    <property type="entry name" value="VPS9"/>
    <property type="match status" value="1"/>
</dbReference>
<evidence type="ECO:0008006" key="9">
    <source>
        <dbReference type="Google" id="ProtNLM"/>
    </source>
</evidence>
<evidence type="ECO:0000256" key="1">
    <source>
        <dbReference type="ARBA" id="ARBA00022723"/>
    </source>
</evidence>
<evidence type="ECO:0000313" key="8">
    <source>
        <dbReference type="Proteomes" id="UP000821853"/>
    </source>
</evidence>
<evidence type="ECO:0000256" key="3">
    <source>
        <dbReference type="ARBA" id="ARBA00022833"/>
    </source>
</evidence>
<dbReference type="InterPro" id="IPR037191">
    <property type="entry name" value="VPS9_dom_sf"/>
</dbReference>
<dbReference type="InterPro" id="IPR002653">
    <property type="entry name" value="Znf_A20"/>
</dbReference>
<accession>A0A9J6HCF6</accession>
<dbReference type="VEuPathDB" id="VectorBase:HLOH_060894"/>
<evidence type="ECO:0000256" key="4">
    <source>
        <dbReference type="SAM" id="MobiDB-lite"/>
    </source>
</evidence>
<organism evidence="7 8">
    <name type="scientific">Haemaphysalis longicornis</name>
    <name type="common">Bush tick</name>
    <dbReference type="NCBI Taxonomy" id="44386"/>
    <lineage>
        <taxon>Eukaryota</taxon>
        <taxon>Metazoa</taxon>
        <taxon>Ecdysozoa</taxon>
        <taxon>Arthropoda</taxon>
        <taxon>Chelicerata</taxon>
        <taxon>Arachnida</taxon>
        <taxon>Acari</taxon>
        <taxon>Parasitiformes</taxon>
        <taxon>Ixodida</taxon>
        <taxon>Ixodoidea</taxon>
        <taxon>Ixodidae</taxon>
        <taxon>Haemaphysalinae</taxon>
        <taxon>Haemaphysalis</taxon>
    </lineage>
</organism>
<dbReference type="InterPro" id="IPR003123">
    <property type="entry name" value="VPS9"/>
</dbReference>
<evidence type="ECO:0000259" key="6">
    <source>
        <dbReference type="PROSITE" id="PS51205"/>
    </source>
</evidence>
<dbReference type="GO" id="GO:0031267">
    <property type="term" value="F:small GTPase binding"/>
    <property type="evidence" value="ECO:0007669"/>
    <property type="project" value="TreeGrafter"/>
</dbReference>
<evidence type="ECO:0000259" key="5">
    <source>
        <dbReference type="PROSITE" id="PS51036"/>
    </source>
</evidence>
<proteinExistence type="predicted"/>
<keyword evidence="1" id="KW-0479">Metal-binding</keyword>
<keyword evidence="3" id="KW-0862">Zinc</keyword>
<dbReference type="GO" id="GO:0008270">
    <property type="term" value="F:zinc ion binding"/>
    <property type="evidence" value="ECO:0007669"/>
    <property type="project" value="UniProtKB-KW"/>
</dbReference>
<dbReference type="GO" id="GO:0030139">
    <property type="term" value="C:endocytic vesicle"/>
    <property type="evidence" value="ECO:0007669"/>
    <property type="project" value="TreeGrafter"/>
</dbReference>
<keyword evidence="2" id="KW-0863">Zinc-finger</keyword>
<sequence>MIGLEEGRGMLGIAIRLTTSLRIERNSKWTRSVSGKSVFLVPPVRSPFTGAMAESRKLGSLLHEMNRDLKCRRGCSFYGNPEWEGYCSQCYKELRAAQVAATTPAPPSPLASQPARRLSRSASESPEGSTTGGGSAAVPPQEPSPFSRFAEKKRQHAEKRTKTLRSIIRRSNTVKESTSSRDLQLSSLESNPATKELMDFLRDLKDAAACDVIKQVKAAVDRIHKMSRDQSVDELSNQVQDFYQKMHERFASHAHYQGLSGEQVEQLMELTENYLMSLTYKAVFEFISTADEEKDLAIQRRIRSLSWLELDEGGAVRDALDRAITHVIELDSRHSPRDKLACVFLPAMVYVVLRANPPLLHSNIKYVTRFSTPARLLSGEAGYYFTNLCCAVSFIENLTAESLNLPAEEFERYVTGEAVPPGGYDQGASEGLRLMYSNLALLSDLRQRQERLAQGAQALRDRIDVFRETVSREVEQALAQAPLAPCSYKVPADLDVRFVPAFLRDVVLRELDDGDGLLLQLDTPPPPSSSAADPTELPAAAVPLQDAQRAALLTSGDPMSPDTLEACLPPPLVPEVVGCLPAPVAQQPAPLLGEPPRVTTPAVEAVEQA</sequence>
<dbReference type="Pfam" id="PF01754">
    <property type="entry name" value="zf-A20"/>
    <property type="match status" value="1"/>
</dbReference>
<dbReference type="Gene3D" id="1.20.1050.80">
    <property type="entry name" value="VPS9 domain"/>
    <property type="match status" value="2"/>
</dbReference>
<feature type="domain" description="A20-type" evidence="5">
    <location>
        <begin position="65"/>
        <end position="99"/>
    </location>
</feature>
<name>A0A9J6HCF6_HAELO</name>
<dbReference type="SUPFAM" id="SSF57716">
    <property type="entry name" value="Glucocorticoid receptor-like (DNA-binding domain)"/>
    <property type="match status" value="1"/>
</dbReference>
<feature type="region of interest" description="Disordered" evidence="4">
    <location>
        <begin position="102"/>
        <end position="187"/>
    </location>
</feature>
<dbReference type="Pfam" id="PF18151">
    <property type="entry name" value="DUF5601"/>
    <property type="match status" value="1"/>
</dbReference>
<dbReference type="Pfam" id="PF02204">
    <property type="entry name" value="VPS9"/>
    <property type="match status" value="1"/>
</dbReference>
<protein>
    <recommendedName>
        <fullName evidence="9">Rab5 GDP/GTP exchange factor</fullName>
    </recommendedName>
</protein>
<dbReference type="OMA" id="GHYQANV"/>
<dbReference type="GO" id="GO:0003677">
    <property type="term" value="F:DNA binding"/>
    <property type="evidence" value="ECO:0007669"/>
    <property type="project" value="InterPro"/>
</dbReference>
<dbReference type="Proteomes" id="UP000821853">
    <property type="component" value="Unassembled WGS sequence"/>
</dbReference>
<evidence type="ECO:0000313" key="7">
    <source>
        <dbReference type="EMBL" id="KAH9384665.1"/>
    </source>
</evidence>
<feature type="compositionally biased region" description="Basic residues" evidence="4">
    <location>
        <begin position="151"/>
        <end position="163"/>
    </location>
</feature>
<dbReference type="InterPro" id="IPR045046">
    <property type="entry name" value="Vps9-like"/>
</dbReference>
<dbReference type="SMART" id="SM00167">
    <property type="entry name" value="VPS9"/>
    <property type="match status" value="1"/>
</dbReference>
<dbReference type="Gene3D" id="1.10.246.120">
    <property type="match status" value="1"/>
</dbReference>
<evidence type="ECO:0000256" key="2">
    <source>
        <dbReference type="ARBA" id="ARBA00022771"/>
    </source>
</evidence>
<dbReference type="InterPro" id="IPR041545">
    <property type="entry name" value="DUF5601"/>
</dbReference>
<dbReference type="PANTHER" id="PTHR23101:SF122">
    <property type="entry name" value="RABAPTIN-5-ASSOCIATED EXCHANGE FACTOR FOR RAB5"/>
    <property type="match status" value="1"/>
</dbReference>
<comment type="caution">
    <text evidence="7">The sequence shown here is derived from an EMBL/GenBank/DDBJ whole genome shotgun (WGS) entry which is preliminary data.</text>
</comment>